<accession>A0ABV0G1S6</accession>
<gene>
    <name evidence="1" type="ORF">ABDJ85_09425</name>
</gene>
<dbReference type="Gene3D" id="3.10.450.50">
    <property type="match status" value="1"/>
</dbReference>
<protein>
    <recommendedName>
        <fullName evidence="3">SnoaL-like domain-containing protein</fullName>
    </recommendedName>
</protein>
<evidence type="ECO:0008006" key="3">
    <source>
        <dbReference type="Google" id="ProtNLM"/>
    </source>
</evidence>
<name>A0ABV0G1S6_9BURK</name>
<sequence length="121" mass="13565">MIDAQLLAERYAALWNETDPATRRATIEALWRPDGHHFVNATHAQGFDALEQRVRGSHEKNVRDAGHSFRLAGLARQLLGVVTFNWQMVQPATSAVLATGLEFLEIDDGGRIVRDWQFIVG</sequence>
<proteinExistence type="predicted"/>
<organism evidence="1 2">
    <name type="scientific">Roseateles paludis</name>
    <dbReference type="NCBI Taxonomy" id="3145238"/>
    <lineage>
        <taxon>Bacteria</taxon>
        <taxon>Pseudomonadati</taxon>
        <taxon>Pseudomonadota</taxon>
        <taxon>Betaproteobacteria</taxon>
        <taxon>Burkholderiales</taxon>
        <taxon>Sphaerotilaceae</taxon>
        <taxon>Roseateles</taxon>
    </lineage>
</organism>
<dbReference type="SUPFAM" id="SSF54427">
    <property type="entry name" value="NTF2-like"/>
    <property type="match status" value="1"/>
</dbReference>
<dbReference type="RefSeq" id="WP_347704501.1">
    <property type="nucleotide sequence ID" value="NZ_JBDPZD010000002.1"/>
</dbReference>
<evidence type="ECO:0000313" key="2">
    <source>
        <dbReference type="Proteomes" id="UP001495147"/>
    </source>
</evidence>
<dbReference type="Proteomes" id="UP001495147">
    <property type="component" value="Unassembled WGS sequence"/>
</dbReference>
<evidence type="ECO:0000313" key="1">
    <source>
        <dbReference type="EMBL" id="MEO3691688.1"/>
    </source>
</evidence>
<dbReference type="EMBL" id="JBDPZD010000002">
    <property type="protein sequence ID" value="MEO3691688.1"/>
    <property type="molecule type" value="Genomic_DNA"/>
</dbReference>
<comment type="caution">
    <text evidence="1">The sequence shown here is derived from an EMBL/GenBank/DDBJ whole genome shotgun (WGS) entry which is preliminary data.</text>
</comment>
<dbReference type="InterPro" id="IPR032710">
    <property type="entry name" value="NTF2-like_dom_sf"/>
</dbReference>
<keyword evidence="2" id="KW-1185">Reference proteome</keyword>
<reference evidence="1 2" key="1">
    <citation type="submission" date="2024-05" db="EMBL/GenBank/DDBJ databases">
        <title>Roseateles sp. DJS-2-20 16S ribosomal RNA gene Genome sequencing and assembly.</title>
        <authorList>
            <person name="Woo H."/>
        </authorList>
    </citation>
    <scope>NUCLEOTIDE SEQUENCE [LARGE SCALE GENOMIC DNA]</scope>
    <source>
        <strain evidence="1 2">DJS-2-20</strain>
    </source>
</reference>